<reference evidence="7" key="1">
    <citation type="submission" date="2017-02" db="EMBL/GenBank/DDBJ databases">
        <title>Delving into the versatile metabolic prowess of the omnipresent phylum Bacteroidetes.</title>
        <authorList>
            <person name="Nobu M.K."/>
            <person name="Mei R."/>
            <person name="Narihiro T."/>
            <person name="Kuroda K."/>
            <person name="Liu W.-T."/>
        </authorList>
    </citation>
    <scope>NUCLEOTIDE SEQUENCE</scope>
    <source>
        <strain evidence="7">ADurb.Bin417</strain>
    </source>
</reference>
<dbReference type="GO" id="GO:0022627">
    <property type="term" value="C:cytosolic small ribosomal subunit"/>
    <property type="evidence" value="ECO:0007669"/>
    <property type="project" value="TreeGrafter"/>
</dbReference>
<sequence>MEGLLHISELSWTNKVKHPSEILAMGDTIEVQVIALDQDKQKISFSMKALEPNPWDTIAEKYQVNSVVKGRVYNVTNYGAFVELEKGIEGLLHISNLDWSKVKHPSEILKKGDRIEVMILDVDPVKRRIALGRKQLINPPAPESDAENGEAESEEKSGEEPARE</sequence>
<dbReference type="InterPro" id="IPR050437">
    <property type="entry name" value="Ribos_protein_bS1-like"/>
</dbReference>
<dbReference type="Pfam" id="PF00575">
    <property type="entry name" value="S1"/>
    <property type="match status" value="2"/>
</dbReference>
<evidence type="ECO:0000256" key="4">
    <source>
        <dbReference type="ARBA" id="ARBA00025604"/>
    </source>
</evidence>
<keyword evidence="2 7" id="KW-0689">Ribosomal protein</keyword>
<feature type="region of interest" description="Disordered" evidence="5">
    <location>
        <begin position="133"/>
        <end position="164"/>
    </location>
</feature>
<name>A0A1V5MHN7_UNCT6</name>
<proteinExistence type="inferred from homology"/>
<dbReference type="Proteomes" id="UP000485484">
    <property type="component" value="Unassembled WGS sequence"/>
</dbReference>
<evidence type="ECO:0000256" key="2">
    <source>
        <dbReference type="ARBA" id="ARBA00022980"/>
    </source>
</evidence>
<dbReference type="SUPFAM" id="SSF50249">
    <property type="entry name" value="Nucleic acid-binding proteins"/>
    <property type="match status" value="2"/>
</dbReference>
<dbReference type="CDD" id="cd05688">
    <property type="entry name" value="S1_RPS1_repeat_ec3"/>
    <property type="match status" value="1"/>
</dbReference>
<comment type="function">
    <text evidence="4">Binds mRNA; thus facilitating recognition of the initiation point. It is needed to translate mRNA with a short Shine-Dalgarno (SD) purine-rich sequence.</text>
</comment>
<protein>
    <submittedName>
        <fullName evidence="7">30S ribosomal protein S1</fullName>
    </submittedName>
</protein>
<evidence type="ECO:0000256" key="1">
    <source>
        <dbReference type="ARBA" id="ARBA00006767"/>
    </source>
</evidence>
<feature type="compositionally biased region" description="Acidic residues" evidence="5">
    <location>
        <begin position="144"/>
        <end position="153"/>
    </location>
</feature>
<dbReference type="PANTHER" id="PTHR10724">
    <property type="entry name" value="30S RIBOSOMAL PROTEIN S1"/>
    <property type="match status" value="1"/>
</dbReference>
<dbReference type="InterPro" id="IPR003029">
    <property type="entry name" value="S1_domain"/>
</dbReference>
<dbReference type="InterPro" id="IPR012340">
    <property type="entry name" value="NA-bd_OB-fold"/>
</dbReference>
<dbReference type="SMART" id="SM00316">
    <property type="entry name" value="S1"/>
    <property type="match status" value="2"/>
</dbReference>
<dbReference type="PROSITE" id="PS50126">
    <property type="entry name" value="S1"/>
    <property type="match status" value="2"/>
</dbReference>
<accession>A0A1V5MHN7</accession>
<dbReference type="AlphaFoldDB" id="A0A1V5MHN7"/>
<dbReference type="GO" id="GO:0006412">
    <property type="term" value="P:translation"/>
    <property type="evidence" value="ECO:0007669"/>
    <property type="project" value="TreeGrafter"/>
</dbReference>
<dbReference type="PANTHER" id="PTHR10724:SF7">
    <property type="entry name" value="SMALL RIBOSOMAL SUBUNIT PROTEIN BS1C"/>
    <property type="match status" value="1"/>
</dbReference>
<dbReference type="GO" id="GO:0003735">
    <property type="term" value="F:structural constituent of ribosome"/>
    <property type="evidence" value="ECO:0007669"/>
    <property type="project" value="TreeGrafter"/>
</dbReference>
<dbReference type="FunFam" id="2.40.50.140:FF:000103">
    <property type="entry name" value="protein RRP5 homolog"/>
    <property type="match status" value="1"/>
</dbReference>
<keyword evidence="3" id="KW-0687">Ribonucleoprotein</keyword>
<evidence type="ECO:0000256" key="5">
    <source>
        <dbReference type="SAM" id="MobiDB-lite"/>
    </source>
</evidence>
<evidence type="ECO:0000313" key="7">
    <source>
        <dbReference type="EMBL" id="OPZ92719.1"/>
    </source>
</evidence>
<comment type="similarity">
    <text evidence="1">Belongs to the bacterial ribosomal protein bS1 family.</text>
</comment>
<evidence type="ECO:0000256" key="3">
    <source>
        <dbReference type="ARBA" id="ARBA00023274"/>
    </source>
</evidence>
<feature type="domain" description="S1 motif" evidence="6">
    <location>
        <begin position="65"/>
        <end position="134"/>
    </location>
</feature>
<organism evidence="7">
    <name type="scientific">candidate division TA06 bacterium ADurb.Bin417</name>
    <dbReference type="NCBI Taxonomy" id="1852828"/>
    <lineage>
        <taxon>Bacteria</taxon>
        <taxon>Bacteria division TA06</taxon>
    </lineage>
</organism>
<feature type="domain" description="S1 motif" evidence="6">
    <location>
        <begin position="1"/>
        <end position="48"/>
    </location>
</feature>
<dbReference type="Gene3D" id="2.40.50.140">
    <property type="entry name" value="Nucleic acid-binding proteins"/>
    <property type="match status" value="2"/>
</dbReference>
<dbReference type="GO" id="GO:0003729">
    <property type="term" value="F:mRNA binding"/>
    <property type="evidence" value="ECO:0007669"/>
    <property type="project" value="TreeGrafter"/>
</dbReference>
<dbReference type="EMBL" id="MWAK01000073">
    <property type="protein sequence ID" value="OPZ92719.1"/>
    <property type="molecule type" value="Genomic_DNA"/>
</dbReference>
<comment type="caution">
    <text evidence="7">The sequence shown here is derived from an EMBL/GenBank/DDBJ whole genome shotgun (WGS) entry which is preliminary data.</text>
</comment>
<gene>
    <name evidence="7" type="primary">rpsA</name>
    <name evidence="7" type="ORF">BWY73_00662</name>
</gene>
<evidence type="ECO:0000259" key="6">
    <source>
        <dbReference type="PROSITE" id="PS50126"/>
    </source>
</evidence>
<feature type="compositionally biased region" description="Basic and acidic residues" evidence="5">
    <location>
        <begin position="154"/>
        <end position="164"/>
    </location>
</feature>